<dbReference type="RefSeq" id="WP_143091613.1">
    <property type="nucleotide sequence ID" value="NZ_FOFV01000006.1"/>
</dbReference>
<reference evidence="3" key="1">
    <citation type="submission" date="2016-10" db="EMBL/GenBank/DDBJ databases">
        <authorList>
            <person name="Varghese N."/>
            <person name="Submissions S."/>
        </authorList>
    </citation>
    <scope>NUCLEOTIDE SEQUENCE [LARGE SCALE GENOMIC DNA]</scope>
    <source>
        <strain evidence="3">DSM 44437</strain>
    </source>
</reference>
<feature type="signal peptide" evidence="1">
    <location>
        <begin position="1"/>
        <end position="27"/>
    </location>
</feature>
<keyword evidence="3" id="KW-1185">Reference proteome</keyword>
<dbReference type="AlphaFoldDB" id="A0A1H9LZY3"/>
<name>A0A1H9LZY3_9PSEU</name>
<proteinExistence type="predicted"/>
<evidence type="ECO:0008006" key="4">
    <source>
        <dbReference type="Google" id="ProtNLM"/>
    </source>
</evidence>
<feature type="chain" id="PRO_5038719378" description="Peptidase inhibitor family I36" evidence="1">
    <location>
        <begin position="28"/>
        <end position="154"/>
    </location>
</feature>
<evidence type="ECO:0000313" key="2">
    <source>
        <dbReference type="EMBL" id="SER16747.1"/>
    </source>
</evidence>
<dbReference type="OrthoDB" id="3700467at2"/>
<evidence type="ECO:0000313" key="3">
    <source>
        <dbReference type="Proteomes" id="UP000199503"/>
    </source>
</evidence>
<organism evidence="2 3">
    <name type="scientific">Lentzea albida</name>
    <dbReference type="NCBI Taxonomy" id="65499"/>
    <lineage>
        <taxon>Bacteria</taxon>
        <taxon>Bacillati</taxon>
        <taxon>Actinomycetota</taxon>
        <taxon>Actinomycetes</taxon>
        <taxon>Pseudonocardiales</taxon>
        <taxon>Pseudonocardiaceae</taxon>
        <taxon>Lentzea</taxon>
    </lineage>
</organism>
<protein>
    <recommendedName>
        <fullName evidence="4">Peptidase inhibitor family I36</fullName>
    </recommendedName>
</protein>
<keyword evidence="1" id="KW-0732">Signal</keyword>
<sequence>MRKALCVLFAAALALMTLLGTASASVAKPVEVNLSGPAEVGAPAQPDVSAQALSCGSGNMCAWPVGDGSSSRCGWGVADPDWQGGDVRCSWSGTRAVRAVENAGVSTSYTRVCLYPGANYSGSVAYWVARGAEAPNFPNVLIRSHKWVTGNTCW</sequence>
<gene>
    <name evidence="2" type="ORF">SAMN04488000_106350</name>
</gene>
<evidence type="ECO:0000256" key="1">
    <source>
        <dbReference type="SAM" id="SignalP"/>
    </source>
</evidence>
<accession>A0A1H9LZY3</accession>
<dbReference type="EMBL" id="FOFV01000006">
    <property type="protein sequence ID" value="SER16747.1"/>
    <property type="molecule type" value="Genomic_DNA"/>
</dbReference>
<dbReference type="STRING" id="65499.SAMN04488000_106350"/>
<dbReference type="Proteomes" id="UP000199503">
    <property type="component" value="Unassembled WGS sequence"/>
</dbReference>